<dbReference type="InterPro" id="IPR005839">
    <property type="entry name" value="Methylthiotransferase"/>
</dbReference>
<dbReference type="InterPro" id="IPR023404">
    <property type="entry name" value="rSAM_horseshoe"/>
</dbReference>
<dbReference type="OrthoDB" id="372134at2157"/>
<comment type="similarity">
    <text evidence="2 11">Belongs to the methylthiotransferase family. CDKAL1 subfamily.</text>
</comment>
<dbReference type="Pfam" id="PF00919">
    <property type="entry name" value="UPF0004"/>
    <property type="match status" value="1"/>
</dbReference>
<comment type="catalytic activity">
    <reaction evidence="10 11">
        <text>N(6)-L-threonylcarbamoyladenosine(37) in tRNA + (sulfur carrier)-SH + AH2 + 2 S-adenosyl-L-methionine = 2-methylsulfanyl-N(6)-L-threonylcarbamoyladenosine(37) in tRNA + (sulfur carrier)-H + 5'-deoxyadenosine + L-methionine + A + S-adenosyl-L-homocysteine + 2 H(+)</text>
        <dbReference type="Rhea" id="RHEA:37075"/>
        <dbReference type="Rhea" id="RHEA-COMP:10163"/>
        <dbReference type="Rhea" id="RHEA-COMP:11092"/>
        <dbReference type="Rhea" id="RHEA-COMP:14737"/>
        <dbReference type="Rhea" id="RHEA-COMP:14739"/>
        <dbReference type="ChEBI" id="CHEBI:13193"/>
        <dbReference type="ChEBI" id="CHEBI:15378"/>
        <dbReference type="ChEBI" id="CHEBI:17319"/>
        <dbReference type="ChEBI" id="CHEBI:17499"/>
        <dbReference type="ChEBI" id="CHEBI:29917"/>
        <dbReference type="ChEBI" id="CHEBI:57844"/>
        <dbReference type="ChEBI" id="CHEBI:57856"/>
        <dbReference type="ChEBI" id="CHEBI:59789"/>
        <dbReference type="ChEBI" id="CHEBI:64428"/>
        <dbReference type="ChEBI" id="CHEBI:74418"/>
        <dbReference type="ChEBI" id="CHEBI:74420"/>
        <dbReference type="EC" id="2.8.4.5"/>
    </reaction>
</comment>
<evidence type="ECO:0000256" key="8">
    <source>
        <dbReference type="ARBA" id="ARBA00023004"/>
    </source>
</evidence>
<protein>
    <recommendedName>
        <fullName evidence="11">tRNA-t(6)A37 methylthiotransferase</fullName>
        <ecNumber evidence="11">2.8.4.5</ecNumber>
    </recommendedName>
</protein>
<evidence type="ECO:0000259" key="14">
    <source>
        <dbReference type="PROSITE" id="PS51918"/>
    </source>
</evidence>
<evidence type="ECO:0000256" key="5">
    <source>
        <dbReference type="ARBA" id="ARBA00022691"/>
    </source>
</evidence>
<dbReference type="KEGG" id="mten:GWK48_09080"/>
<dbReference type="PROSITE" id="PS51449">
    <property type="entry name" value="MTTASE_N"/>
    <property type="match status" value="1"/>
</dbReference>
<dbReference type="SFLD" id="SFLDS00029">
    <property type="entry name" value="Radical_SAM"/>
    <property type="match status" value="1"/>
</dbReference>
<dbReference type="EC" id="2.8.4.5" evidence="11"/>
<dbReference type="InterPro" id="IPR006466">
    <property type="entry name" value="MiaB-like_arc_euk"/>
</dbReference>
<dbReference type="AlphaFoldDB" id="A0A6N0P125"/>
<evidence type="ECO:0000313" key="15">
    <source>
        <dbReference type="EMBL" id="QKR01101.1"/>
    </source>
</evidence>
<dbReference type="NCBIfam" id="TIGR01578">
    <property type="entry name" value="MiaB-like-B"/>
    <property type="match status" value="1"/>
</dbReference>
<keyword evidence="3 11" id="KW-0004">4Fe-4S</keyword>
<dbReference type="GO" id="GO:0035598">
    <property type="term" value="F:tRNA (N(6)-L-threonylcarbamoyladenosine(37)-C(2))-methylthiotransferase activity"/>
    <property type="evidence" value="ECO:0007669"/>
    <property type="project" value="UniProtKB-UniRule"/>
</dbReference>
<dbReference type="FunFam" id="3.80.30.20:FF:000002">
    <property type="entry name" value="threonylcarbamoyladenosine tRNA methylthiotransferase isoform X2"/>
    <property type="match status" value="1"/>
</dbReference>
<dbReference type="Proteomes" id="UP000509301">
    <property type="component" value="Chromosome"/>
</dbReference>
<dbReference type="EMBL" id="CP049074">
    <property type="protein sequence ID" value="QKR01101.1"/>
    <property type="molecule type" value="Genomic_DNA"/>
</dbReference>
<evidence type="ECO:0000256" key="2">
    <source>
        <dbReference type="ARBA" id="ARBA00008616"/>
    </source>
</evidence>
<evidence type="ECO:0000256" key="10">
    <source>
        <dbReference type="ARBA" id="ARBA00051661"/>
    </source>
</evidence>
<feature type="domain" description="Radical SAM core" evidence="14">
    <location>
        <begin position="126"/>
        <end position="357"/>
    </location>
</feature>
<keyword evidence="4 11" id="KW-0808">Transferase</keyword>
<dbReference type="Pfam" id="PF04055">
    <property type="entry name" value="Radical_SAM"/>
    <property type="match status" value="1"/>
</dbReference>
<dbReference type="Gene3D" id="3.40.50.12160">
    <property type="entry name" value="Methylthiotransferase, N-terminal domain"/>
    <property type="match status" value="1"/>
</dbReference>
<keyword evidence="6 11" id="KW-0819">tRNA processing</keyword>
<dbReference type="Pfam" id="PF01938">
    <property type="entry name" value="TRAM"/>
    <property type="match status" value="1"/>
</dbReference>
<dbReference type="RefSeq" id="WP_174632726.1">
    <property type="nucleotide sequence ID" value="NZ_CP049074.1"/>
</dbReference>
<evidence type="ECO:0000256" key="4">
    <source>
        <dbReference type="ARBA" id="ARBA00022679"/>
    </source>
</evidence>
<dbReference type="NCBIfam" id="TIGR00089">
    <property type="entry name" value="MiaB/RimO family radical SAM methylthiotransferase"/>
    <property type="match status" value="1"/>
</dbReference>
<dbReference type="SMART" id="SM00729">
    <property type="entry name" value="Elp3"/>
    <property type="match status" value="1"/>
</dbReference>
<organism evidence="15 16">
    <name type="scientific">Metallosphaera tengchongensis</name>
    <dbReference type="NCBI Taxonomy" id="1532350"/>
    <lineage>
        <taxon>Archaea</taxon>
        <taxon>Thermoproteota</taxon>
        <taxon>Thermoprotei</taxon>
        <taxon>Sulfolobales</taxon>
        <taxon>Sulfolobaceae</taxon>
        <taxon>Metallosphaera</taxon>
    </lineage>
</organism>
<evidence type="ECO:0000256" key="6">
    <source>
        <dbReference type="ARBA" id="ARBA00022694"/>
    </source>
</evidence>
<accession>A0A6N0P125</accession>
<evidence type="ECO:0000256" key="9">
    <source>
        <dbReference type="ARBA" id="ARBA00023014"/>
    </source>
</evidence>
<comment type="cofactor">
    <cofactor evidence="11">
        <name>[4Fe-4S] cluster</name>
        <dbReference type="ChEBI" id="CHEBI:49883"/>
    </cofactor>
    <text evidence="11">Binds 1 or 2 [4Fe-4S] cluster. One cluster is coordinated with 3 cysteines and an exchangeable S-adenosyl-L-methionine.</text>
</comment>
<dbReference type="PROSITE" id="PS51918">
    <property type="entry name" value="RADICAL_SAM"/>
    <property type="match status" value="1"/>
</dbReference>
<evidence type="ECO:0000256" key="1">
    <source>
        <dbReference type="ARBA" id="ARBA00002399"/>
    </source>
</evidence>
<dbReference type="GO" id="GO:0051539">
    <property type="term" value="F:4 iron, 4 sulfur cluster binding"/>
    <property type="evidence" value="ECO:0007669"/>
    <property type="project" value="UniProtKB-UniRule"/>
</dbReference>
<keyword evidence="9 11" id="KW-0411">Iron-sulfur</keyword>
<dbReference type="SUPFAM" id="SSF102114">
    <property type="entry name" value="Radical SAM enzymes"/>
    <property type="match status" value="1"/>
</dbReference>
<keyword evidence="5 11" id="KW-0949">S-adenosyl-L-methionine</keyword>
<evidence type="ECO:0000259" key="13">
    <source>
        <dbReference type="PROSITE" id="PS51449"/>
    </source>
</evidence>
<evidence type="ECO:0000256" key="11">
    <source>
        <dbReference type="RuleBase" id="RU368081"/>
    </source>
</evidence>
<evidence type="ECO:0000256" key="7">
    <source>
        <dbReference type="ARBA" id="ARBA00022723"/>
    </source>
</evidence>
<dbReference type="GO" id="GO:0046872">
    <property type="term" value="F:metal ion binding"/>
    <property type="evidence" value="ECO:0007669"/>
    <property type="project" value="UniProtKB-UniRule"/>
</dbReference>
<keyword evidence="8 11" id="KW-0408">Iron</keyword>
<comment type="function">
    <text evidence="1 11">Catalyzes the methylthiolation of N6-threonylcarbamoyladenosine (t(6)A), leading to the formation of 2-methylthio-N6-threonylcarbamoyladenosine (ms(2)t(6)A) at position 37 in tRNAs that read codons beginning with adenine.</text>
</comment>
<dbReference type="InterPro" id="IPR007197">
    <property type="entry name" value="rSAM"/>
</dbReference>
<name>A0A6N0P125_9CREN</name>
<dbReference type="PANTHER" id="PTHR11918">
    <property type="entry name" value="RADICAL SAM PROTEINS"/>
    <property type="match status" value="1"/>
</dbReference>
<dbReference type="PROSITE" id="PS50926">
    <property type="entry name" value="TRAM"/>
    <property type="match status" value="1"/>
</dbReference>
<dbReference type="InterPro" id="IPR058240">
    <property type="entry name" value="rSAM_sf"/>
</dbReference>
<dbReference type="Gene3D" id="3.80.30.20">
    <property type="entry name" value="tm_1862 like domain"/>
    <property type="match status" value="1"/>
</dbReference>
<dbReference type="SFLD" id="SFLDG01061">
    <property type="entry name" value="methylthiotransferase"/>
    <property type="match status" value="1"/>
</dbReference>
<dbReference type="InterPro" id="IPR013848">
    <property type="entry name" value="Methylthiotransferase_N"/>
</dbReference>
<dbReference type="GeneID" id="55642094"/>
<dbReference type="InterPro" id="IPR002792">
    <property type="entry name" value="TRAM_dom"/>
</dbReference>
<dbReference type="FunFam" id="3.40.50.12160:FF:000003">
    <property type="entry name" value="CDK5 regulatory subunit-associated protein 1"/>
    <property type="match status" value="1"/>
</dbReference>
<evidence type="ECO:0000313" key="16">
    <source>
        <dbReference type="Proteomes" id="UP000509301"/>
    </source>
</evidence>
<keyword evidence="16" id="KW-1185">Reference proteome</keyword>
<keyword evidence="7 11" id="KW-0479">Metal-binding</keyword>
<gene>
    <name evidence="15" type="ORF">GWK48_09080</name>
</gene>
<proteinExistence type="inferred from homology"/>
<dbReference type="SFLD" id="SFLDG01082">
    <property type="entry name" value="B12-binding_domain_containing"/>
    <property type="match status" value="1"/>
</dbReference>
<dbReference type="InterPro" id="IPR006638">
    <property type="entry name" value="Elp3/MiaA/NifB-like_rSAM"/>
</dbReference>
<reference evidence="15 16" key="1">
    <citation type="submission" date="2020-02" db="EMBL/GenBank/DDBJ databases">
        <title>Comparative genome analysis reveals the metabolism and evolution of the thermophilic archaeal genus Metallosphaera.</title>
        <authorList>
            <person name="Jiang C."/>
        </authorList>
    </citation>
    <scope>NUCLEOTIDE SEQUENCE [LARGE SCALE GENOMIC DNA]</scope>
    <source>
        <strain evidence="15 16">Ric-A</strain>
    </source>
</reference>
<sequence>MRIYFETYGCALNKGDTYSMMTLLKERNHEIVGDPGDADVLVINTCAVRMETEEKMKKRIKELREMGKKLIVAGCLAGAEPGLVNSLAPEASLVGPQSLEEIASAVESKTKVISLAGKSPQILPRVFDGLISVVPIADGCAGSCNFCITKLARKNLRSYPLRAIVSTVRELVNRGAKEIELSGQDTAAYGLDLEGKVSLPQVVNEVTSVDGDFMVRVGMMTPELAWRVLDGIIEAWSHPKVYKFFHIPVQSGNDEVLRVMNRKYRVEEFKELVKELRRKFPLSNITTDIIIGHPGEDEEAFQDTLNLIRELRFERIHIAMYSLRPNTRSAMMQQVPGPEKKERLRRAIELYEKVSHEVHREYVGKTFRVLALEKGKGNSIIGRTINYIPVILQGVELGKWYDVKITDSSFFDLRGEVL</sequence>
<dbReference type="PANTHER" id="PTHR11918:SF45">
    <property type="entry name" value="THREONYLCARBAMOYLADENOSINE TRNA METHYLTHIOTRANSFERASE"/>
    <property type="match status" value="1"/>
</dbReference>
<feature type="domain" description="TRAM" evidence="12">
    <location>
        <begin position="360"/>
        <end position="418"/>
    </location>
</feature>
<evidence type="ECO:0000259" key="12">
    <source>
        <dbReference type="PROSITE" id="PS50926"/>
    </source>
</evidence>
<evidence type="ECO:0000256" key="3">
    <source>
        <dbReference type="ARBA" id="ARBA00022485"/>
    </source>
</evidence>
<dbReference type="InterPro" id="IPR038135">
    <property type="entry name" value="Methylthiotransferase_N_sf"/>
</dbReference>
<feature type="domain" description="MTTase N-terminal" evidence="13">
    <location>
        <begin position="1"/>
        <end position="111"/>
    </location>
</feature>
<dbReference type="CDD" id="cd01335">
    <property type="entry name" value="Radical_SAM"/>
    <property type="match status" value="1"/>
</dbReference>